<dbReference type="Gene3D" id="1.20.1560.10">
    <property type="entry name" value="ABC transporter type 1, transmembrane domain"/>
    <property type="match status" value="1"/>
</dbReference>
<feature type="non-terminal residue" evidence="11">
    <location>
        <position position="1"/>
    </location>
</feature>
<evidence type="ECO:0000256" key="3">
    <source>
        <dbReference type="ARBA" id="ARBA00022692"/>
    </source>
</evidence>
<feature type="transmembrane region" description="Helical" evidence="9">
    <location>
        <begin position="69"/>
        <end position="89"/>
    </location>
</feature>
<dbReference type="GO" id="GO:0000329">
    <property type="term" value="C:fungal-type vacuole membrane"/>
    <property type="evidence" value="ECO:0007669"/>
    <property type="project" value="TreeGrafter"/>
</dbReference>
<organism evidence="11 12">
    <name type="scientific">Ambispora leptoticha</name>
    <dbReference type="NCBI Taxonomy" id="144679"/>
    <lineage>
        <taxon>Eukaryota</taxon>
        <taxon>Fungi</taxon>
        <taxon>Fungi incertae sedis</taxon>
        <taxon>Mucoromycota</taxon>
        <taxon>Glomeromycotina</taxon>
        <taxon>Glomeromycetes</taxon>
        <taxon>Archaeosporales</taxon>
        <taxon>Ambisporaceae</taxon>
        <taxon>Ambispora</taxon>
    </lineage>
</organism>
<dbReference type="InterPro" id="IPR011527">
    <property type="entry name" value="ABC1_TM_dom"/>
</dbReference>
<feature type="non-terminal residue" evidence="11">
    <location>
        <position position="160"/>
    </location>
</feature>
<keyword evidence="2" id="KW-0813">Transport</keyword>
<dbReference type="GO" id="GO:0140359">
    <property type="term" value="F:ABC-type transporter activity"/>
    <property type="evidence" value="ECO:0007669"/>
    <property type="project" value="InterPro"/>
</dbReference>
<keyword evidence="4" id="KW-0677">Repeat</keyword>
<evidence type="ECO:0000313" key="12">
    <source>
        <dbReference type="Proteomes" id="UP000789508"/>
    </source>
</evidence>
<comment type="subcellular location">
    <subcellularLocation>
        <location evidence="1">Membrane</location>
        <topology evidence="1">Multi-pass membrane protein</topology>
    </subcellularLocation>
</comment>
<sequence length="160" mass="18288">KLHSDMLDKVLSATLRFYDTTPIGRIMNRFSKDMETVDQNMAPVVMFLLYSFFSTASVIFVISIVMPQFLVAGAFIAVMYIVIGAYYIAASRDLKRLESVSRSPIYAAFGETIIGVSTIRAFGAEKRLMKRILRLVDNNNRPFIFNWACNRWLHTRVDIS</sequence>
<accession>A0A9N9J745</accession>
<evidence type="ECO:0000256" key="6">
    <source>
        <dbReference type="ARBA" id="ARBA00022840"/>
    </source>
</evidence>
<evidence type="ECO:0000256" key="4">
    <source>
        <dbReference type="ARBA" id="ARBA00022737"/>
    </source>
</evidence>
<keyword evidence="5" id="KW-0547">Nucleotide-binding</keyword>
<dbReference type="AlphaFoldDB" id="A0A9N9J745"/>
<dbReference type="PANTHER" id="PTHR24223:SF353">
    <property type="entry name" value="ABC TRANSPORTER ATP-BINDING PROTEIN_PERMEASE VMR1-RELATED"/>
    <property type="match status" value="1"/>
</dbReference>
<keyword evidence="6" id="KW-0067">ATP-binding</keyword>
<feature type="domain" description="ABC transmembrane type-1" evidence="10">
    <location>
        <begin position="1"/>
        <end position="160"/>
    </location>
</feature>
<evidence type="ECO:0000256" key="7">
    <source>
        <dbReference type="ARBA" id="ARBA00022989"/>
    </source>
</evidence>
<reference evidence="11" key="1">
    <citation type="submission" date="2021-06" db="EMBL/GenBank/DDBJ databases">
        <authorList>
            <person name="Kallberg Y."/>
            <person name="Tangrot J."/>
            <person name="Rosling A."/>
        </authorList>
    </citation>
    <scope>NUCLEOTIDE SEQUENCE</scope>
    <source>
        <strain evidence="11">FL130A</strain>
    </source>
</reference>
<dbReference type="PANTHER" id="PTHR24223">
    <property type="entry name" value="ATP-BINDING CASSETTE SUB-FAMILY C"/>
    <property type="match status" value="1"/>
</dbReference>
<keyword evidence="8 9" id="KW-0472">Membrane</keyword>
<name>A0A9N9J745_9GLOM</name>
<evidence type="ECO:0000313" key="11">
    <source>
        <dbReference type="EMBL" id="CAG8767641.1"/>
    </source>
</evidence>
<evidence type="ECO:0000256" key="5">
    <source>
        <dbReference type="ARBA" id="ARBA00022741"/>
    </source>
</evidence>
<evidence type="ECO:0000256" key="8">
    <source>
        <dbReference type="ARBA" id="ARBA00023136"/>
    </source>
</evidence>
<keyword evidence="3 9" id="KW-0812">Transmembrane</keyword>
<dbReference type="Proteomes" id="UP000789508">
    <property type="component" value="Unassembled WGS sequence"/>
</dbReference>
<dbReference type="SUPFAM" id="SSF90123">
    <property type="entry name" value="ABC transporter transmembrane region"/>
    <property type="match status" value="1"/>
</dbReference>
<feature type="transmembrane region" description="Helical" evidence="9">
    <location>
        <begin position="41"/>
        <end position="62"/>
    </location>
</feature>
<evidence type="ECO:0000256" key="2">
    <source>
        <dbReference type="ARBA" id="ARBA00022448"/>
    </source>
</evidence>
<dbReference type="Pfam" id="PF00664">
    <property type="entry name" value="ABC_membrane"/>
    <property type="match status" value="1"/>
</dbReference>
<comment type="caution">
    <text evidence="11">The sequence shown here is derived from an EMBL/GenBank/DDBJ whole genome shotgun (WGS) entry which is preliminary data.</text>
</comment>
<dbReference type="InterPro" id="IPR050173">
    <property type="entry name" value="ABC_transporter_C-like"/>
</dbReference>
<protein>
    <submittedName>
        <fullName evidence="11">49_t:CDS:1</fullName>
    </submittedName>
</protein>
<dbReference type="OrthoDB" id="6500128at2759"/>
<dbReference type="CDD" id="cd18604">
    <property type="entry name" value="ABC_6TM_VMR1_D2_like"/>
    <property type="match status" value="1"/>
</dbReference>
<evidence type="ECO:0000256" key="9">
    <source>
        <dbReference type="SAM" id="Phobius"/>
    </source>
</evidence>
<dbReference type="PROSITE" id="PS50929">
    <property type="entry name" value="ABC_TM1F"/>
    <property type="match status" value="1"/>
</dbReference>
<proteinExistence type="predicted"/>
<evidence type="ECO:0000259" key="10">
    <source>
        <dbReference type="PROSITE" id="PS50929"/>
    </source>
</evidence>
<gene>
    <name evidence="11" type="ORF">ALEPTO_LOCUS13963</name>
</gene>
<keyword evidence="7 9" id="KW-1133">Transmembrane helix</keyword>
<feature type="transmembrane region" description="Helical" evidence="9">
    <location>
        <begin position="104"/>
        <end position="123"/>
    </location>
</feature>
<dbReference type="FunFam" id="1.20.1560.10:FF:000013">
    <property type="entry name" value="ABC transporter C family member 2"/>
    <property type="match status" value="1"/>
</dbReference>
<evidence type="ECO:0000256" key="1">
    <source>
        <dbReference type="ARBA" id="ARBA00004141"/>
    </source>
</evidence>
<dbReference type="GO" id="GO:0005524">
    <property type="term" value="F:ATP binding"/>
    <property type="evidence" value="ECO:0007669"/>
    <property type="project" value="UniProtKB-KW"/>
</dbReference>
<dbReference type="InterPro" id="IPR036640">
    <property type="entry name" value="ABC1_TM_sf"/>
</dbReference>
<dbReference type="EMBL" id="CAJVPS010050279">
    <property type="protein sequence ID" value="CAG8767641.1"/>
    <property type="molecule type" value="Genomic_DNA"/>
</dbReference>
<keyword evidence="12" id="KW-1185">Reference proteome</keyword>